<evidence type="ECO:0000313" key="11">
    <source>
        <dbReference type="EMBL" id="KAF7784769.1"/>
    </source>
</evidence>
<evidence type="ECO:0000256" key="4">
    <source>
        <dbReference type="ARBA" id="ARBA00022729"/>
    </source>
</evidence>
<dbReference type="InterPro" id="IPR046530">
    <property type="entry name" value="BIM1-like_dom"/>
</dbReference>
<evidence type="ECO:0000313" key="12">
    <source>
        <dbReference type="Proteomes" id="UP000629468"/>
    </source>
</evidence>
<dbReference type="CDD" id="cd21176">
    <property type="entry name" value="LPMO_auxiliary-like"/>
    <property type="match status" value="1"/>
</dbReference>
<evidence type="ECO:0000256" key="3">
    <source>
        <dbReference type="ARBA" id="ARBA00022622"/>
    </source>
</evidence>
<dbReference type="GO" id="GO:0098552">
    <property type="term" value="C:side of membrane"/>
    <property type="evidence" value="ECO:0007669"/>
    <property type="project" value="UniProtKB-KW"/>
</dbReference>
<keyword evidence="5" id="KW-0472">Membrane</keyword>
<keyword evidence="7" id="KW-0449">Lipoprotein</keyword>
<dbReference type="GO" id="GO:0005886">
    <property type="term" value="C:plasma membrane"/>
    <property type="evidence" value="ECO:0007669"/>
    <property type="project" value="UniProtKB-SubCell"/>
</dbReference>
<evidence type="ECO:0000259" key="10">
    <source>
        <dbReference type="Pfam" id="PF20238"/>
    </source>
</evidence>
<evidence type="ECO:0000256" key="5">
    <source>
        <dbReference type="ARBA" id="ARBA00023136"/>
    </source>
</evidence>
<dbReference type="InterPro" id="IPR046936">
    <property type="entry name" value="BIM1-like"/>
</dbReference>
<feature type="chain" id="PRO_5034789590" description="Copper acquisition factor BIM1-like domain-containing protein" evidence="9">
    <location>
        <begin position="19"/>
        <end position="199"/>
    </location>
</feature>
<evidence type="ECO:0000256" key="6">
    <source>
        <dbReference type="ARBA" id="ARBA00023180"/>
    </source>
</evidence>
<evidence type="ECO:0000256" key="9">
    <source>
        <dbReference type="SAM" id="SignalP"/>
    </source>
</evidence>
<feature type="region of interest" description="Disordered" evidence="8">
    <location>
        <begin position="148"/>
        <end position="172"/>
    </location>
</feature>
<evidence type="ECO:0000256" key="1">
    <source>
        <dbReference type="ARBA" id="ARBA00004609"/>
    </source>
</evidence>
<gene>
    <name evidence="11" type="ORF">Agabi119p4_934</name>
</gene>
<keyword evidence="2" id="KW-1003">Cell membrane</keyword>
<proteinExistence type="predicted"/>
<reference evidence="11 12" key="1">
    <citation type="journal article" name="Sci. Rep.">
        <title>Telomere-to-telomere assembled and centromere annotated genomes of the two main subspecies of the button mushroom Agaricus bisporus reveal especially polymorphic chromosome ends.</title>
        <authorList>
            <person name="Sonnenberg A.S.M."/>
            <person name="Sedaghat-Telgerd N."/>
            <person name="Lavrijssen B."/>
            <person name="Ohm R.A."/>
            <person name="Hendrickx P.M."/>
            <person name="Scholtmeijer K."/>
            <person name="Baars J.J.P."/>
            <person name="van Peer A."/>
        </authorList>
    </citation>
    <scope>NUCLEOTIDE SEQUENCE [LARGE SCALE GENOMIC DNA]</scope>
    <source>
        <strain evidence="11 12">H119_p4</strain>
    </source>
</reference>
<evidence type="ECO:0000256" key="2">
    <source>
        <dbReference type="ARBA" id="ARBA00022475"/>
    </source>
</evidence>
<dbReference type="AlphaFoldDB" id="A0A8H7FBM3"/>
<protein>
    <recommendedName>
        <fullName evidence="10">Copper acquisition factor BIM1-like domain-containing protein</fullName>
    </recommendedName>
</protein>
<accession>A0A8H7FBM3</accession>
<keyword evidence="3" id="KW-0336">GPI-anchor</keyword>
<evidence type="ECO:0000256" key="8">
    <source>
        <dbReference type="SAM" id="MobiDB-lite"/>
    </source>
</evidence>
<dbReference type="Pfam" id="PF20238">
    <property type="entry name" value="BIM1-like_dom"/>
    <property type="match status" value="1"/>
</dbReference>
<evidence type="ECO:0000256" key="7">
    <source>
        <dbReference type="ARBA" id="ARBA00023288"/>
    </source>
</evidence>
<keyword evidence="4 9" id="KW-0732">Signal</keyword>
<comment type="caution">
    <text evidence="11">The sequence shown here is derived from an EMBL/GenBank/DDBJ whole genome shotgun (WGS) entry which is preliminary data.</text>
</comment>
<dbReference type="PANTHER" id="PTHR34992">
    <property type="entry name" value="HYPHAL ANASTAMOSIS-7 PROTEIN"/>
    <property type="match status" value="1"/>
</dbReference>
<feature type="domain" description="Copper acquisition factor BIM1-like" evidence="10">
    <location>
        <begin position="17"/>
        <end position="157"/>
    </location>
</feature>
<comment type="subcellular location">
    <subcellularLocation>
        <location evidence="1">Cell membrane</location>
        <topology evidence="1">Lipid-anchor</topology>
        <topology evidence="1">GPI-anchor</topology>
    </subcellularLocation>
</comment>
<name>A0A8H7FBM3_AGABI</name>
<keyword evidence="6" id="KW-0325">Glycoprotein</keyword>
<dbReference type="EMBL" id="JABXXO010000001">
    <property type="protein sequence ID" value="KAF7784769.1"/>
    <property type="molecule type" value="Genomic_DNA"/>
</dbReference>
<organism evidence="11 12">
    <name type="scientific">Agaricus bisporus var. burnettii</name>
    <dbReference type="NCBI Taxonomy" id="192524"/>
    <lineage>
        <taxon>Eukaryota</taxon>
        <taxon>Fungi</taxon>
        <taxon>Dikarya</taxon>
        <taxon>Basidiomycota</taxon>
        <taxon>Agaricomycotina</taxon>
        <taxon>Agaricomycetes</taxon>
        <taxon>Agaricomycetidae</taxon>
        <taxon>Agaricales</taxon>
        <taxon>Agaricineae</taxon>
        <taxon>Agaricaceae</taxon>
        <taxon>Agaricus</taxon>
    </lineage>
</organism>
<sequence length="199" mass="20723">MKVVSALIVPTLALAVNAHFHLQSPEPRGPFVAASEPNFCDDYTHVTENRTDFPLNGGIISMNTGHPKWSAAIFISTDADPDSFDKFEQVNTFFQLEGEGDFCIPLNLASSNATGLQEGQNATIQVLFDGGDGALFQCADVTLTSDASSISCTNSTSSDSDTSGDSGSTGEDSGALGLTLNTNVLLGVLGLASLIPLMA</sequence>
<feature type="signal peptide" evidence="9">
    <location>
        <begin position="1"/>
        <end position="18"/>
    </location>
</feature>
<dbReference type="Proteomes" id="UP000629468">
    <property type="component" value="Unassembled WGS sequence"/>
</dbReference>